<dbReference type="PANTHER" id="PTHR21530:SF7">
    <property type="entry name" value="TRAB DOMAIN-CONTAINING PROTEIN"/>
    <property type="match status" value="1"/>
</dbReference>
<dbReference type="PANTHER" id="PTHR21530">
    <property type="entry name" value="PHEROMONE SHUTDOWN PROTEIN"/>
    <property type="match status" value="1"/>
</dbReference>
<feature type="non-terminal residue" evidence="1">
    <location>
        <position position="405"/>
    </location>
</feature>
<dbReference type="InterPro" id="IPR046345">
    <property type="entry name" value="TraB_PrgY-like"/>
</dbReference>
<reference evidence="1" key="1">
    <citation type="submission" date="2015-08" db="EMBL/GenBank/DDBJ databases">
        <authorList>
            <person name="Babu N.S."/>
            <person name="Beckwith C.J."/>
            <person name="Beseler K.G."/>
            <person name="Brison A."/>
            <person name="Carone J.V."/>
            <person name="Caskin T.P."/>
            <person name="Diamond M."/>
            <person name="Durham M.E."/>
            <person name="Foxe J.M."/>
            <person name="Go M."/>
            <person name="Henderson B.A."/>
            <person name="Jones I.B."/>
            <person name="McGettigan J.A."/>
            <person name="Micheletti S.J."/>
            <person name="Nasrallah M.E."/>
            <person name="Ortiz D."/>
            <person name="Piller C.R."/>
            <person name="Privatt S.R."/>
            <person name="Schneider S.L."/>
            <person name="Sharp S."/>
            <person name="Smith T.C."/>
            <person name="Stanton J.D."/>
            <person name="Ullery H.E."/>
            <person name="Wilson R.J."/>
            <person name="Serrano M.G."/>
            <person name="Buck G."/>
            <person name="Lee V."/>
            <person name="Wang Y."/>
            <person name="Carvalho R."/>
            <person name="Voegtly L."/>
            <person name="Shi R."/>
            <person name="Duckworth R."/>
            <person name="Johnson A."/>
            <person name="Loviza R."/>
            <person name="Walstead R."/>
            <person name="Shah Z."/>
            <person name="Kiflezghi M."/>
            <person name="Wade K."/>
            <person name="Ball S.L."/>
            <person name="Bradley K.W."/>
            <person name="Asai D.J."/>
            <person name="Bowman C.A."/>
            <person name="Russell D.A."/>
            <person name="Pope W.H."/>
            <person name="Jacobs-Sera D."/>
            <person name="Hendrix R.W."/>
            <person name="Hatfull G.F."/>
        </authorList>
    </citation>
    <scope>NUCLEOTIDE SEQUENCE</scope>
</reference>
<protein>
    <submittedName>
        <fullName evidence="1">Uncharacterized protein</fullName>
    </submittedName>
</protein>
<sequence>MATLCHARVFTSRRRTISPACLAASVAAPRIQLPHELGLSTACVQGNGGAAYILGISHASRVSCQQSRQILRMVPAHTLILELCQDRAGLLVDPRSPPSSSWKAAGLKLSGLPGWLTMEDVAPLLHAATGMPITERSIAQDVIALKATGMVVSVRVLTAPPPPEANPDFFSSPEWRIVAPMGKLEYVISSKAEGGTGNGALRIDADSIRPWLSPEQAKRVQAEVGRGAGGALLPLFVSVARQLRRVLARDGSRTVPRGLCAVLRPGGVGDGVALSLEMHPGSSGVPGKAHPVALLPLWDCDAIRCPDPDAHTQAAPASAHAPRHPLGSALAGALTRAYAALQERAGRKVGIALGEAWRAAFRAAASSGVDTVVLGDSRSRHTLVGLAAGLERAWGPVLGGAAAAA</sequence>
<gene>
    <name evidence="1" type="ORF">g.27207</name>
</gene>
<dbReference type="AlphaFoldDB" id="A0A1D1ZV66"/>
<dbReference type="EMBL" id="GDKF01007881">
    <property type="protein sequence ID" value="JAT70741.1"/>
    <property type="molecule type" value="Transcribed_RNA"/>
</dbReference>
<accession>A0A1D1ZV66</accession>
<name>A0A1D1ZV66_AUXPR</name>
<organism evidence="1">
    <name type="scientific">Auxenochlorella protothecoides</name>
    <name type="common">Green microalga</name>
    <name type="synonym">Chlorella protothecoides</name>
    <dbReference type="NCBI Taxonomy" id="3075"/>
    <lineage>
        <taxon>Eukaryota</taxon>
        <taxon>Viridiplantae</taxon>
        <taxon>Chlorophyta</taxon>
        <taxon>core chlorophytes</taxon>
        <taxon>Trebouxiophyceae</taxon>
        <taxon>Chlorellales</taxon>
        <taxon>Chlorellaceae</taxon>
        <taxon>Auxenochlorella</taxon>
    </lineage>
</organism>
<proteinExistence type="predicted"/>
<evidence type="ECO:0000313" key="1">
    <source>
        <dbReference type="EMBL" id="JAT70741.1"/>
    </source>
</evidence>